<dbReference type="Pfam" id="PF04965">
    <property type="entry name" value="GPW_gp25"/>
    <property type="match status" value="1"/>
</dbReference>
<dbReference type="SUPFAM" id="SSF160719">
    <property type="entry name" value="gpW/gp25-like"/>
    <property type="match status" value="1"/>
</dbReference>
<organism evidence="2 3">
    <name type="scientific">Niabella drilacis (strain DSM 25811 / CCM 8410 / CCUG 62505 / LMG 26954 / E90)</name>
    <dbReference type="NCBI Taxonomy" id="1285928"/>
    <lineage>
        <taxon>Bacteria</taxon>
        <taxon>Pseudomonadati</taxon>
        <taxon>Bacteroidota</taxon>
        <taxon>Chitinophagia</taxon>
        <taxon>Chitinophagales</taxon>
        <taxon>Chitinophagaceae</taxon>
        <taxon>Niabella</taxon>
    </lineage>
</organism>
<accession>A0A1G6VPQ0</accession>
<gene>
    <name evidence="2" type="ORF">SAMN04487894_11084</name>
</gene>
<dbReference type="Proteomes" id="UP000198757">
    <property type="component" value="Unassembled WGS sequence"/>
</dbReference>
<feature type="domain" description="IraD/Gp25-like" evidence="1">
    <location>
        <begin position="28"/>
        <end position="130"/>
    </location>
</feature>
<dbReference type="STRING" id="1285928.SAMN04487894_11084"/>
<protein>
    <submittedName>
        <fullName evidence="2">Gene 25-like lysozyme</fullName>
    </submittedName>
</protein>
<dbReference type="EMBL" id="FMZO01000010">
    <property type="protein sequence ID" value="SDD54796.1"/>
    <property type="molecule type" value="Genomic_DNA"/>
</dbReference>
<dbReference type="InterPro" id="IPR007048">
    <property type="entry name" value="IraD/Gp25-like"/>
</dbReference>
<sequence length="147" mass="16999">MSGMLHQYYQLPLELGKIVGKNEMKKCSLKESIAHHLHLMLTTAFGELLSDEQFGNRLWEEDFDNVSYRNKQKEKILLSLGTTIARFEKRIEKVRVEMQVQQEEAPFGVRDPGMKRKLAFTITAVITATNEPITYRDGFFISPLAYN</sequence>
<evidence type="ECO:0000313" key="2">
    <source>
        <dbReference type="EMBL" id="SDD54796.1"/>
    </source>
</evidence>
<dbReference type="RefSeq" id="WP_245729249.1">
    <property type="nucleotide sequence ID" value="NZ_FMZO01000010.1"/>
</dbReference>
<dbReference type="Gene3D" id="3.10.450.40">
    <property type="match status" value="1"/>
</dbReference>
<evidence type="ECO:0000259" key="1">
    <source>
        <dbReference type="Pfam" id="PF04965"/>
    </source>
</evidence>
<proteinExistence type="predicted"/>
<keyword evidence="3" id="KW-1185">Reference proteome</keyword>
<reference evidence="3" key="1">
    <citation type="submission" date="2016-10" db="EMBL/GenBank/DDBJ databases">
        <authorList>
            <person name="Varghese N."/>
            <person name="Submissions S."/>
        </authorList>
    </citation>
    <scope>NUCLEOTIDE SEQUENCE [LARGE SCALE GENOMIC DNA]</scope>
    <source>
        <strain evidence="3">DSM 25811 / CCM 8410 / LMG 26954 / E90</strain>
    </source>
</reference>
<dbReference type="AlphaFoldDB" id="A0A1G6VPQ0"/>
<name>A0A1G6VPQ0_NIADE</name>
<evidence type="ECO:0000313" key="3">
    <source>
        <dbReference type="Proteomes" id="UP000198757"/>
    </source>
</evidence>